<dbReference type="EMBL" id="POUT01000015">
    <property type="protein sequence ID" value="PNG05774.1"/>
    <property type="molecule type" value="Genomic_DNA"/>
</dbReference>
<organism evidence="2 3">
    <name type="scientific">Stutzerimonas stutzeri</name>
    <name type="common">Pseudomonas stutzeri</name>
    <dbReference type="NCBI Taxonomy" id="316"/>
    <lineage>
        <taxon>Bacteria</taxon>
        <taxon>Pseudomonadati</taxon>
        <taxon>Pseudomonadota</taxon>
        <taxon>Gammaproteobacteria</taxon>
        <taxon>Pseudomonadales</taxon>
        <taxon>Pseudomonadaceae</taxon>
        <taxon>Stutzerimonas</taxon>
    </lineage>
</organism>
<dbReference type="Proteomes" id="UP000236023">
    <property type="component" value="Unassembled WGS sequence"/>
</dbReference>
<feature type="region of interest" description="Disordered" evidence="1">
    <location>
        <begin position="587"/>
        <end position="611"/>
    </location>
</feature>
<evidence type="ECO:0000313" key="2">
    <source>
        <dbReference type="EMBL" id="PNG05774.1"/>
    </source>
</evidence>
<comment type="caution">
    <text evidence="2">The sequence shown here is derived from an EMBL/GenBank/DDBJ whole genome shotgun (WGS) entry which is preliminary data.</text>
</comment>
<sequence length="611" mass="67863">MDRQSHHLLRVPAPTRQTLSFCDASARGMSTWLAALPKANLGETARLLYQALIELNQLRLPSETRLQLLELLRPDVHFVCKHLEKHYLNQPIVLGERPRKVAGLCQALQNHLAVGYKLIVVRVASQPGHDRQQLLAVALQRAIHSLGALLLRSMQLYGPAPQGLWLELHQLYQLAVEQSTERLLLRDPLARHAQGLSAEQSYLATLLLGCARCNQLRQQNITRLAAALEAWSALVSLQPATAANSLLLFSPQVDGPPRYRSLFAVEDTRRMLGIDPRPLLERLEEHLRLSADNRELTRLPAARGLDDDLLRHLSSAWGDISERSFPRIPAQGSLTLCIGMSALHYQLAGQRSFNEVLELPETSNCAVFRLHNDAPDIWATAFDAQNPSAAPLLAHDHIEFVRPNLQQAGTPSRPKSEAEPVARAVSAESYPLFEVQSIDHSPGGYCLAWPGEVPGQLQAGELLGLRENSAKAWSIAVVRWIRQVRGGGTQMGVELLAPQAQPCGLRLLRKADQGSEYLRALLLPAIGAISQPPMLIAPRLPFQEGHKVQINHNGEQQRAVLSRRRAHTGNYNQFEYRALGQLPRERETPVTAWGSHTASGDEDFDSLWKSL</sequence>
<proteinExistence type="predicted"/>
<reference evidence="2 3" key="1">
    <citation type="submission" date="2018-01" db="EMBL/GenBank/DDBJ databases">
        <title>Denitrification phenotypes of diverse strains of Pseudomonas stutzeri.</title>
        <authorList>
            <person name="Milligan D.A."/>
            <person name="Bergaust L."/>
            <person name="Bakken L.R."/>
            <person name="Frostegard A."/>
        </authorList>
    </citation>
    <scope>NUCLEOTIDE SEQUENCE [LARGE SCALE GENOMIC DNA]</scope>
    <source>
        <strain evidence="2 3">24a75</strain>
    </source>
</reference>
<name>A0A2N8STF0_STUST</name>
<accession>A0A2N8STF0</accession>
<protein>
    <submittedName>
        <fullName evidence="2">Molecular chaperone</fullName>
    </submittedName>
</protein>
<evidence type="ECO:0000256" key="1">
    <source>
        <dbReference type="SAM" id="MobiDB-lite"/>
    </source>
</evidence>
<dbReference type="AlphaFoldDB" id="A0A2N8STF0"/>
<gene>
    <name evidence="2" type="ORF">CXK94_19930</name>
</gene>
<dbReference type="RefSeq" id="WP_102895603.1">
    <property type="nucleotide sequence ID" value="NZ_JAMOHU010000054.1"/>
</dbReference>
<evidence type="ECO:0000313" key="3">
    <source>
        <dbReference type="Proteomes" id="UP000236023"/>
    </source>
</evidence>